<organism evidence="2 3">
    <name type="scientific">Portunus trituberculatus</name>
    <name type="common">Swimming crab</name>
    <name type="synonym">Neptunus trituberculatus</name>
    <dbReference type="NCBI Taxonomy" id="210409"/>
    <lineage>
        <taxon>Eukaryota</taxon>
        <taxon>Metazoa</taxon>
        <taxon>Ecdysozoa</taxon>
        <taxon>Arthropoda</taxon>
        <taxon>Crustacea</taxon>
        <taxon>Multicrustacea</taxon>
        <taxon>Malacostraca</taxon>
        <taxon>Eumalacostraca</taxon>
        <taxon>Eucarida</taxon>
        <taxon>Decapoda</taxon>
        <taxon>Pleocyemata</taxon>
        <taxon>Brachyura</taxon>
        <taxon>Eubrachyura</taxon>
        <taxon>Portunoidea</taxon>
        <taxon>Portunidae</taxon>
        <taxon>Portuninae</taxon>
        <taxon>Portunus</taxon>
    </lineage>
</organism>
<dbReference type="Proteomes" id="UP000324222">
    <property type="component" value="Unassembled WGS sequence"/>
</dbReference>
<evidence type="ECO:0000313" key="2">
    <source>
        <dbReference type="EMBL" id="MPC50400.1"/>
    </source>
</evidence>
<evidence type="ECO:0000256" key="1">
    <source>
        <dbReference type="SAM" id="MobiDB-lite"/>
    </source>
</evidence>
<name>A0A5B7FRI8_PORTR</name>
<dbReference type="AlphaFoldDB" id="A0A5B7FRI8"/>
<evidence type="ECO:0000313" key="3">
    <source>
        <dbReference type="Proteomes" id="UP000324222"/>
    </source>
</evidence>
<proteinExistence type="predicted"/>
<sequence length="103" mass="11748">MEQDRSFLFSSASEPDHSDSDYEEEIEESEDSSSEDSENDSEDPLVFSEQREDRDSGDGEQTPNIVLRTQSGSRRHKRASHVLGRRSRGRVCVCVCIYLIVFT</sequence>
<gene>
    <name evidence="2" type="ORF">E2C01_044228</name>
</gene>
<accession>A0A5B7FRI8</accession>
<feature type="compositionally biased region" description="Basic residues" evidence="1">
    <location>
        <begin position="73"/>
        <end position="84"/>
    </location>
</feature>
<feature type="compositionally biased region" description="Acidic residues" evidence="1">
    <location>
        <begin position="21"/>
        <end position="43"/>
    </location>
</feature>
<feature type="region of interest" description="Disordered" evidence="1">
    <location>
        <begin position="1"/>
        <end position="84"/>
    </location>
</feature>
<comment type="caution">
    <text evidence="2">The sequence shown here is derived from an EMBL/GenBank/DDBJ whole genome shotgun (WGS) entry which is preliminary data.</text>
</comment>
<reference evidence="2 3" key="1">
    <citation type="submission" date="2019-05" db="EMBL/GenBank/DDBJ databases">
        <title>Another draft genome of Portunus trituberculatus and its Hox gene families provides insights of decapod evolution.</title>
        <authorList>
            <person name="Jeong J.-H."/>
            <person name="Song I."/>
            <person name="Kim S."/>
            <person name="Choi T."/>
            <person name="Kim D."/>
            <person name="Ryu S."/>
            <person name="Kim W."/>
        </authorList>
    </citation>
    <scope>NUCLEOTIDE SEQUENCE [LARGE SCALE GENOMIC DNA]</scope>
    <source>
        <tissue evidence="2">Muscle</tissue>
    </source>
</reference>
<dbReference type="EMBL" id="VSRR010009480">
    <property type="protein sequence ID" value="MPC50400.1"/>
    <property type="molecule type" value="Genomic_DNA"/>
</dbReference>
<feature type="compositionally biased region" description="Polar residues" evidence="1">
    <location>
        <begin position="59"/>
        <end position="72"/>
    </location>
</feature>
<keyword evidence="3" id="KW-1185">Reference proteome</keyword>
<protein>
    <submittedName>
        <fullName evidence="2">Uncharacterized protein</fullName>
    </submittedName>
</protein>